<keyword evidence="4" id="KW-1185">Reference proteome</keyword>
<comment type="caution">
    <text evidence="3">The sequence shown here is derived from an EMBL/GenBank/DDBJ whole genome shotgun (WGS) entry which is preliminary data.</text>
</comment>
<evidence type="ECO:0000256" key="1">
    <source>
        <dbReference type="SAM" id="SignalP"/>
    </source>
</evidence>
<dbReference type="Gene3D" id="3.40.50.1820">
    <property type="entry name" value="alpha/beta hydrolase"/>
    <property type="match status" value="1"/>
</dbReference>
<dbReference type="EMBL" id="JAWDGP010002764">
    <property type="protein sequence ID" value="KAK3780051.1"/>
    <property type="molecule type" value="Genomic_DNA"/>
</dbReference>
<dbReference type="GO" id="GO:0016787">
    <property type="term" value="F:hydrolase activity"/>
    <property type="evidence" value="ECO:0007669"/>
    <property type="project" value="InterPro"/>
</dbReference>
<feature type="signal peptide" evidence="1">
    <location>
        <begin position="1"/>
        <end position="23"/>
    </location>
</feature>
<protein>
    <recommendedName>
        <fullName evidence="2">Alpha/beta hydrolase fold-5 domain-containing protein</fullName>
    </recommendedName>
</protein>
<sequence>MFGPPSFLKAFLAFLTILSACESLTTTILEPIRSTGNEVGLIFIPGTSVKSYQYNETARVIQESTELRVWVALTGDYRHDEVYTDQLSFAIEDAISELKKAGMTSELYAGVGHGWGGYYLQEYAQSSNKKLKALVLMGSATSRTTSLRDFPIPVLTLAAELDGVTRITRIAVEYEKLTHNTTGFLKGLYRTPVIYIEGANHAQFASGGLNSHIKLVDLKANVTEEDAHREIGKYFNAFLTVTFSSDDSKIDEALNQLTDAFLKSVKKFQPFLDVRNLDTDGEESMWTLLAQEYFADEYGDRVAVSNEILENPWFYSTGPSISFNDDNMIIKTIALIHAKEQSYDPHWAMGMESPHEIDMKLIPKDAIWKALGKQRDTILKSEPNTCRSLNQLAVILALSASTEKARERYLSQGRPIILENDTNKFYFMWVPSPLDMWENESGLHVSAISLINDQYHYCKVMSPYRAMEWINVDSLRDYKFGLLDKK</sequence>
<dbReference type="AlphaFoldDB" id="A0AAE1A3M0"/>
<dbReference type="Proteomes" id="UP001283361">
    <property type="component" value="Unassembled WGS sequence"/>
</dbReference>
<name>A0AAE1A3M0_9GAST</name>
<dbReference type="Pfam" id="PF12695">
    <property type="entry name" value="Abhydrolase_5"/>
    <property type="match status" value="1"/>
</dbReference>
<evidence type="ECO:0000259" key="2">
    <source>
        <dbReference type="Pfam" id="PF12695"/>
    </source>
</evidence>
<organism evidence="3 4">
    <name type="scientific">Elysia crispata</name>
    <name type="common">lettuce slug</name>
    <dbReference type="NCBI Taxonomy" id="231223"/>
    <lineage>
        <taxon>Eukaryota</taxon>
        <taxon>Metazoa</taxon>
        <taxon>Spiralia</taxon>
        <taxon>Lophotrochozoa</taxon>
        <taxon>Mollusca</taxon>
        <taxon>Gastropoda</taxon>
        <taxon>Heterobranchia</taxon>
        <taxon>Euthyneura</taxon>
        <taxon>Panpulmonata</taxon>
        <taxon>Sacoglossa</taxon>
        <taxon>Placobranchoidea</taxon>
        <taxon>Plakobranchidae</taxon>
        <taxon>Elysia</taxon>
    </lineage>
</organism>
<reference evidence="3" key="1">
    <citation type="journal article" date="2023" name="G3 (Bethesda)">
        <title>A reference genome for the long-term kleptoplast-retaining sea slug Elysia crispata morphotype clarki.</title>
        <authorList>
            <person name="Eastman K.E."/>
            <person name="Pendleton A.L."/>
            <person name="Shaikh M.A."/>
            <person name="Suttiyut T."/>
            <person name="Ogas R."/>
            <person name="Tomko P."/>
            <person name="Gavelis G."/>
            <person name="Widhalm J.R."/>
            <person name="Wisecaver J.H."/>
        </authorList>
    </citation>
    <scope>NUCLEOTIDE SEQUENCE</scope>
    <source>
        <strain evidence="3">ECLA1</strain>
    </source>
</reference>
<evidence type="ECO:0000313" key="3">
    <source>
        <dbReference type="EMBL" id="KAK3780051.1"/>
    </source>
</evidence>
<dbReference type="SUPFAM" id="SSF53474">
    <property type="entry name" value="alpha/beta-Hydrolases"/>
    <property type="match status" value="1"/>
</dbReference>
<accession>A0AAE1A3M0</accession>
<dbReference type="InterPro" id="IPR029058">
    <property type="entry name" value="AB_hydrolase_fold"/>
</dbReference>
<proteinExistence type="predicted"/>
<feature type="domain" description="Alpha/beta hydrolase fold-5" evidence="2">
    <location>
        <begin position="90"/>
        <end position="208"/>
    </location>
</feature>
<gene>
    <name evidence="3" type="ORF">RRG08_061819</name>
</gene>
<evidence type="ECO:0000313" key="4">
    <source>
        <dbReference type="Proteomes" id="UP001283361"/>
    </source>
</evidence>
<dbReference type="InterPro" id="IPR029059">
    <property type="entry name" value="AB_hydrolase_5"/>
</dbReference>
<feature type="chain" id="PRO_5042019849" description="Alpha/beta hydrolase fold-5 domain-containing protein" evidence="1">
    <location>
        <begin position="24"/>
        <end position="486"/>
    </location>
</feature>
<keyword evidence="1" id="KW-0732">Signal</keyword>